<dbReference type="SUPFAM" id="SSF63411">
    <property type="entry name" value="LuxS/MPP-like metallohydrolase"/>
    <property type="match status" value="1"/>
</dbReference>
<dbReference type="Gene3D" id="3.30.830.10">
    <property type="entry name" value="Metalloenzyme, LuxS/M16 peptidase-like"/>
    <property type="match status" value="1"/>
</dbReference>
<reference evidence="4 5" key="1">
    <citation type="journal article" date="2019" name="Nat. Microbiol.">
        <title>Mediterranean grassland soil C-N compound turnover is dependent on rainfall and depth, and is mediated by genomically divergent microorganisms.</title>
        <authorList>
            <person name="Diamond S."/>
            <person name="Andeer P.F."/>
            <person name="Li Z."/>
            <person name="Crits-Christoph A."/>
            <person name="Burstein D."/>
            <person name="Anantharaman K."/>
            <person name="Lane K.R."/>
            <person name="Thomas B.C."/>
            <person name="Pan C."/>
            <person name="Northen T.R."/>
            <person name="Banfield J.F."/>
        </authorList>
    </citation>
    <scope>NUCLEOTIDE SEQUENCE [LARGE SCALE GENOMIC DNA]</scope>
    <source>
        <strain evidence="4">WS_8</strain>
    </source>
</reference>
<accession>A0A538TWS6</accession>
<dbReference type="EMBL" id="VBOY01000017">
    <property type="protein sequence ID" value="TMQ68076.1"/>
    <property type="molecule type" value="Genomic_DNA"/>
</dbReference>
<evidence type="ECO:0000259" key="3">
    <source>
        <dbReference type="Pfam" id="PF05193"/>
    </source>
</evidence>
<dbReference type="AlphaFoldDB" id="A0A538TWS6"/>
<feature type="chain" id="PRO_5022089014" evidence="2">
    <location>
        <begin position="31"/>
        <end position="472"/>
    </location>
</feature>
<feature type="signal peptide" evidence="2">
    <location>
        <begin position="1"/>
        <end position="30"/>
    </location>
</feature>
<dbReference type="GO" id="GO:0046872">
    <property type="term" value="F:metal ion binding"/>
    <property type="evidence" value="ECO:0007669"/>
    <property type="project" value="InterPro"/>
</dbReference>
<proteinExistence type="inferred from homology"/>
<comment type="caution">
    <text evidence="4">The sequence shown here is derived from an EMBL/GenBank/DDBJ whole genome shotgun (WGS) entry which is preliminary data.</text>
</comment>
<dbReference type="PANTHER" id="PTHR11851">
    <property type="entry name" value="METALLOPROTEASE"/>
    <property type="match status" value="1"/>
</dbReference>
<dbReference type="InterPro" id="IPR011249">
    <property type="entry name" value="Metalloenz_LuxS/M16"/>
</dbReference>
<name>A0A538TWS6_UNCEI</name>
<sequence>MRSKGGPLAIRRSALLVLAVLASKAGLAHAAAAPGHPDILADSTVVERWTLSNGLRVTTRHIPDAGAVAATVGYPFGSDQDPPGRQGLAQLLGLLAFTSAAGTFPERSVDDIESQRPLGWSYPVTRRQTLFTEIATIGQFPGMLSQIAARMRGVTVTPQELKEAIGEVRREIADQAFGPPAASLDYLVREVALGHDEPTIGERASGRDVESITLREVEDRLKERFVPANATLSLAGNLRTVDIHRLVENLFGGIPAGVAAPATPLPHLDPGVRIIPRPGLTASVASVGILAPALDDTLHPSFLLASLIIGSQVDAAWSTPSSPESRFHFAFLDEPDLARISVPVPSRETDVDTIAVQLDEVLRDLARTPIAAPLYFQLQTSDLWLIGGPMRREVRDASLTEAGVLHTLARGMASCALLRDEAFWAAYRQRLARTPMQSLGRWLPYFSHADHQVRVLLVPAASPAARPARRGR</sequence>
<comment type="similarity">
    <text evidence="1">Belongs to the peptidase M16 family.</text>
</comment>
<feature type="domain" description="Peptidase M16 C-terminal" evidence="3">
    <location>
        <begin position="211"/>
        <end position="311"/>
    </location>
</feature>
<evidence type="ECO:0000313" key="4">
    <source>
        <dbReference type="EMBL" id="TMQ68076.1"/>
    </source>
</evidence>
<organism evidence="4 5">
    <name type="scientific">Eiseniibacteriota bacterium</name>
    <dbReference type="NCBI Taxonomy" id="2212470"/>
    <lineage>
        <taxon>Bacteria</taxon>
        <taxon>Candidatus Eiseniibacteriota</taxon>
    </lineage>
</organism>
<dbReference type="Proteomes" id="UP000316609">
    <property type="component" value="Unassembled WGS sequence"/>
</dbReference>
<gene>
    <name evidence="4" type="ORF">E6K78_02505</name>
</gene>
<evidence type="ECO:0000256" key="2">
    <source>
        <dbReference type="SAM" id="SignalP"/>
    </source>
</evidence>
<protein>
    <submittedName>
        <fullName evidence="4">Insulinase family protein</fullName>
    </submittedName>
</protein>
<keyword evidence="2" id="KW-0732">Signal</keyword>
<dbReference type="PANTHER" id="PTHR11851:SF49">
    <property type="entry name" value="MITOCHONDRIAL-PROCESSING PEPTIDASE SUBUNIT ALPHA"/>
    <property type="match status" value="1"/>
</dbReference>
<evidence type="ECO:0000256" key="1">
    <source>
        <dbReference type="ARBA" id="ARBA00007261"/>
    </source>
</evidence>
<evidence type="ECO:0000313" key="5">
    <source>
        <dbReference type="Proteomes" id="UP000316609"/>
    </source>
</evidence>
<dbReference type="InterPro" id="IPR007863">
    <property type="entry name" value="Peptidase_M16_C"/>
</dbReference>
<dbReference type="Pfam" id="PF05193">
    <property type="entry name" value="Peptidase_M16_C"/>
    <property type="match status" value="1"/>
</dbReference>
<dbReference type="InterPro" id="IPR050361">
    <property type="entry name" value="MPP/UQCRC_Complex"/>
</dbReference>